<dbReference type="OrthoDB" id="4557676at2"/>
<evidence type="ECO:0000256" key="1">
    <source>
        <dbReference type="SAM" id="MobiDB-lite"/>
    </source>
</evidence>
<feature type="region of interest" description="Disordered" evidence="1">
    <location>
        <begin position="1"/>
        <end position="47"/>
    </location>
</feature>
<feature type="region of interest" description="Disordered" evidence="1">
    <location>
        <begin position="79"/>
        <end position="98"/>
    </location>
</feature>
<keyword evidence="3" id="KW-1185">Reference proteome</keyword>
<dbReference type="EMBL" id="MCHX01000041">
    <property type="protein sequence ID" value="OFJ52410.1"/>
    <property type="molecule type" value="Genomic_DNA"/>
</dbReference>
<dbReference type="AlphaFoldDB" id="A0A1E8Q2Z5"/>
<comment type="caution">
    <text evidence="2">The sequence shown here is derived from an EMBL/GenBank/DDBJ whole genome shotgun (WGS) entry which is preliminary data.</text>
</comment>
<proteinExistence type="predicted"/>
<evidence type="ECO:0000313" key="3">
    <source>
        <dbReference type="Proteomes" id="UP000178953"/>
    </source>
</evidence>
<reference evidence="2 3" key="1">
    <citation type="submission" date="2016-09" db="EMBL/GenBank/DDBJ databases">
        <title>genome sequence of Mycobacterium sp. 739 SCH.</title>
        <authorList>
            <person name="Greninger A.L."/>
            <person name="Qin X."/>
            <person name="Jerome K."/>
            <person name="Vora S."/>
            <person name="Quinn K."/>
        </authorList>
    </citation>
    <scope>NUCLEOTIDE SEQUENCE [LARGE SCALE GENOMIC DNA]</scope>
    <source>
        <strain evidence="2 3">SCH</strain>
    </source>
</reference>
<dbReference type="Proteomes" id="UP000178953">
    <property type="component" value="Unassembled WGS sequence"/>
</dbReference>
<protein>
    <submittedName>
        <fullName evidence="2">Uncharacterized protein</fullName>
    </submittedName>
</protein>
<sequence>MLAACGSGGAPPEQEDTATSARPGPERGDGVDKYPLGTGTHTVESDPGWVYFRTPEGRGCGIGPIGRIVGCDLVPRDAPAGAGQTAIEGNRPAAYQPGPTPTFTRDVDVLPAGHRLTNGATRCAVEAPGTVHCETAGGAHGFVVSSGSGVLW</sequence>
<organism evidence="2 3">
    <name type="scientific">Mycolicibacterium grossiae</name>
    <dbReference type="NCBI Taxonomy" id="1552759"/>
    <lineage>
        <taxon>Bacteria</taxon>
        <taxon>Bacillati</taxon>
        <taxon>Actinomycetota</taxon>
        <taxon>Actinomycetes</taxon>
        <taxon>Mycobacteriales</taxon>
        <taxon>Mycobacteriaceae</taxon>
        <taxon>Mycolicibacterium</taxon>
    </lineage>
</organism>
<gene>
    <name evidence="2" type="ORF">BEL07_17800</name>
</gene>
<name>A0A1E8Q2Z5_9MYCO</name>
<accession>A0A1E8Q2Z5</accession>
<evidence type="ECO:0000313" key="2">
    <source>
        <dbReference type="EMBL" id="OFJ52410.1"/>
    </source>
</evidence>